<dbReference type="EMBL" id="JABCKI010000213">
    <property type="protein sequence ID" value="KAG5651670.1"/>
    <property type="molecule type" value="Genomic_DNA"/>
</dbReference>
<sequence>MPKNAFPSLRNDVLSVRAFPFALLSKPDIDWPSFLTTTSQFSPWNERIHQVLRAKSTLSTEEIEGISLEPMLVNAKKSRVSMSIMNATSKKRTSNKRHIRQKISSKIKIAINLIVTRGARVVESNGKRKLVMDELEAEKMIHGWISQAIFTIKYYSKLPNGGLD</sequence>
<dbReference type="Proteomes" id="UP000717328">
    <property type="component" value="Unassembled WGS sequence"/>
</dbReference>
<dbReference type="AlphaFoldDB" id="A0A9P7GQJ7"/>
<accession>A0A9P7GQJ7</accession>
<reference evidence="1" key="1">
    <citation type="submission" date="2021-02" db="EMBL/GenBank/DDBJ databases">
        <authorList>
            <person name="Nieuwenhuis M."/>
            <person name="Van De Peppel L.J.J."/>
        </authorList>
    </citation>
    <scope>NUCLEOTIDE SEQUENCE</scope>
    <source>
        <strain evidence="1">D49</strain>
    </source>
</reference>
<comment type="caution">
    <text evidence="1">The sequence shown here is derived from an EMBL/GenBank/DDBJ whole genome shotgun (WGS) entry which is preliminary data.</text>
</comment>
<name>A0A9P7GQJ7_9AGAR</name>
<keyword evidence="2" id="KW-1185">Reference proteome</keyword>
<evidence type="ECO:0000313" key="2">
    <source>
        <dbReference type="Proteomes" id="UP000717328"/>
    </source>
</evidence>
<evidence type="ECO:0000313" key="1">
    <source>
        <dbReference type="EMBL" id="KAG5651670.1"/>
    </source>
</evidence>
<reference evidence="1" key="2">
    <citation type="submission" date="2021-10" db="EMBL/GenBank/DDBJ databases">
        <title>Phylogenomics reveals ancestral predisposition of the termite-cultivated fungus Termitomyces towards a domesticated lifestyle.</title>
        <authorList>
            <person name="Auxier B."/>
            <person name="Grum-Grzhimaylo A."/>
            <person name="Cardenas M.E."/>
            <person name="Lodge J.D."/>
            <person name="Laessoe T."/>
            <person name="Pedersen O."/>
            <person name="Smith M.E."/>
            <person name="Kuyper T.W."/>
            <person name="Franco-Molano E.A."/>
            <person name="Baroni T.J."/>
            <person name="Aanen D.K."/>
        </authorList>
    </citation>
    <scope>NUCLEOTIDE SEQUENCE</scope>
    <source>
        <strain evidence="1">D49</strain>
    </source>
</reference>
<organism evidence="1 2">
    <name type="scientific">Sphagnurus paluster</name>
    <dbReference type="NCBI Taxonomy" id="117069"/>
    <lineage>
        <taxon>Eukaryota</taxon>
        <taxon>Fungi</taxon>
        <taxon>Dikarya</taxon>
        <taxon>Basidiomycota</taxon>
        <taxon>Agaricomycotina</taxon>
        <taxon>Agaricomycetes</taxon>
        <taxon>Agaricomycetidae</taxon>
        <taxon>Agaricales</taxon>
        <taxon>Tricholomatineae</taxon>
        <taxon>Lyophyllaceae</taxon>
        <taxon>Sphagnurus</taxon>
    </lineage>
</organism>
<gene>
    <name evidence="1" type="ORF">H0H81_007866</name>
</gene>
<protein>
    <submittedName>
        <fullName evidence="1">Uncharacterized protein</fullName>
    </submittedName>
</protein>
<dbReference type="OrthoDB" id="3265918at2759"/>
<proteinExistence type="predicted"/>